<dbReference type="Gene3D" id="2.40.170.20">
    <property type="entry name" value="TonB-dependent receptor, beta-barrel domain"/>
    <property type="match status" value="1"/>
</dbReference>
<comment type="subcellular location">
    <subcellularLocation>
        <location evidence="1 14">Cell outer membrane</location>
        <topology evidence="1 14">Multi-pass membrane protein</topology>
    </subcellularLocation>
</comment>
<dbReference type="InterPro" id="IPR037066">
    <property type="entry name" value="Plug_dom_sf"/>
</dbReference>
<evidence type="ECO:0000256" key="11">
    <source>
        <dbReference type="ARBA" id="ARBA00023136"/>
    </source>
</evidence>
<evidence type="ECO:0000256" key="9">
    <source>
        <dbReference type="ARBA" id="ARBA00023065"/>
    </source>
</evidence>
<feature type="domain" description="TonB-dependent receptor plug" evidence="18">
    <location>
        <begin position="71"/>
        <end position="166"/>
    </location>
</feature>
<feature type="chain" id="PRO_5045297578" evidence="16">
    <location>
        <begin position="26"/>
        <end position="719"/>
    </location>
</feature>
<dbReference type="InterPro" id="IPR010105">
    <property type="entry name" value="TonB_sidphr_rcpt"/>
</dbReference>
<evidence type="ECO:0000256" key="7">
    <source>
        <dbReference type="ARBA" id="ARBA00022729"/>
    </source>
</evidence>
<keyword evidence="3 14" id="KW-0813">Transport</keyword>
<evidence type="ECO:0000313" key="19">
    <source>
        <dbReference type="EMBL" id="MFC3194786.1"/>
    </source>
</evidence>
<dbReference type="RefSeq" id="WP_077410832.1">
    <property type="nucleotide sequence ID" value="NZ_JBHRTS010000005.1"/>
</dbReference>
<accession>A0ABV7JDM2</accession>
<keyword evidence="8" id="KW-0408">Iron</keyword>
<dbReference type="CDD" id="cd01347">
    <property type="entry name" value="ligand_gated_channel"/>
    <property type="match status" value="1"/>
</dbReference>
<evidence type="ECO:0000256" key="5">
    <source>
        <dbReference type="ARBA" id="ARBA00022496"/>
    </source>
</evidence>
<dbReference type="EMBL" id="JBHRTS010000005">
    <property type="protein sequence ID" value="MFC3194786.1"/>
    <property type="molecule type" value="Genomic_DNA"/>
</dbReference>
<proteinExistence type="inferred from homology"/>
<keyword evidence="13 14" id="KW-0998">Cell outer membrane</keyword>
<dbReference type="PANTHER" id="PTHR32552">
    <property type="entry name" value="FERRICHROME IRON RECEPTOR-RELATED"/>
    <property type="match status" value="1"/>
</dbReference>
<evidence type="ECO:0000256" key="10">
    <source>
        <dbReference type="ARBA" id="ARBA00023077"/>
    </source>
</evidence>
<evidence type="ECO:0000256" key="6">
    <source>
        <dbReference type="ARBA" id="ARBA00022692"/>
    </source>
</evidence>
<evidence type="ECO:0000259" key="18">
    <source>
        <dbReference type="Pfam" id="PF07715"/>
    </source>
</evidence>
<keyword evidence="4 14" id="KW-1134">Transmembrane beta strand</keyword>
<keyword evidence="6 14" id="KW-0812">Transmembrane</keyword>
<feature type="domain" description="TonB-dependent receptor-like beta-barrel" evidence="17">
    <location>
        <begin position="238"/>
        <end position="688"/>
    </location>
</feature>
<dbReference type="Pfam" id="PF07715">
    <property type="entry name" value="Plug"/>
    <property type="match status" value="1"/>
</dbReference>
<evidence type="ECO:0000256" key="3">
    <source>
        <dbReference type="ARBA" id="ARBA00022448"/>
    </source>
</evidence>
<gene>
    <name evidence="19" type="ORF">ACFODZ_11100</name>
</gene>
<dbReference type="SUPFAM" id="SSF56935">
    <property type="entry name" value="Porins"/>
    <property type="match status" value="1"/>
</dbReference>
<dbReference type="NCBIfam" id="TIGR01783">
    <property type="entry name" value="TonB-siderophor"/>
    <property type="match status" value="1"/>
</dbReference>
<dbReference type="Gene3D" id="2.170.130.10">
    <property type="entry name" value="TonB-dependent receptor, plug domain"/>
    <property type="match status" value="1"/>
</dbReference>
<keyword evidence="5" id="KW-0410">Iron transport</keyword>
<evidence type="ECO:0000256" key="12">
    <source>
        <dbReference type="ARBA" id="ARBA00023170"/>
    </source>
</evidence>
<dbReference type="InterPro" id="IPR036942">
    <property type="entry name" value="Beta-barrel_TonB_sf"/>
</dbReference>
<dbReference type="InterPro" id="IPR012910">
    <property type="entry name" value="Plug_dom"/>
</dbReference>
<comment type="caution">
    <text evidence="19">The sequence shown here is derived from an EMBL/GenBank/DDBJ whole genome shotgun (WGS) entry which is preliminary data.</text>
</comment>
<evidence type="ECO:0000256" key="16">
    <source>
        <dbReference type="SAM" id="SignalP"/>
    </source>
</evidence>
<feature type="signal peptide" evidence="16">
    <location>
        <begin position="1"/>
        <end position="25"/>
    </location>
</feature>
<reference evidence="20" key="1">
    <citation type="journal article" date="2019" name="Int. J. Syst. Evol. Microbiol.">
        <title>The Global Catalogue of Microorganisms (GCM) 10K type strain sequencing project: providing services to taxonomists for standard genome sequencing and annotation.</title>
        <authorList>
            <consortium name="The Broad Institute Genomics Platform"/>
            <consortium name="The Broad Institute Genome Sequencing Center for Infectious Disease"/>
            <person name="Wu L."/>
            <person name="Ma J."/>
        </authorList>
    </citation>
    <scope>NUCLEOTIDE SEQUENCE [LARGE SCALE GENOMIC DNA]</scope>
    <source>
        <strain evidence="20">KCTC 42953</strain>
    </source>
</reference>
<keyword evidence="10 15" id="KW-0798">TonB box</keyword>
<comment type="similarity">
    <text evidence="2 14 15">Belongs to the TonB-dependent receptor family.</text>
</comment>
<keyword evidence="20" id="KW-1185">Reference proteome</keyword>
<evidence type="ECO:0000259" key="17">
    <source>
        <dbReference type="Pfam" id="PF00593"/>
    </source>
</evidence>
<evidence type="ECO:0000256" key="4">
    <source>
        <dbReference type="ARBA" id="ARBA00022452"/>
    </source>
</evidence>
<dbReference type="Proteomes" id="UP001595533">
    <property type="component" value="Unassembled WGS sequence"/>
</dbReference>
<dbReference type="InterPro" id="IPR000531">
    <property type="entry name" value="Beta-barrel_TonB"/>
</dbReference>
<evidence type="ECO:0000256" key="8">
    <source>
        <dbReference type="ARBA" id="ARBA00023004"/>
    </source>
</evidence>
<protein>
    <submittedName>
        <fullName evidence="19">TonB-dependent receptor</fullName>
    </submittedName>
</protein>
<keyword evidence="11 14" id="KW-0472">Membrane</keyword>
<evidence type="ECO:0000256" key="15">
    <source>
        <dbReference type="RuleBase" id="RU003357"/>
    </source>
</evidence>
<evidence type="ECO:0000256" key="1">
    <source>
        <dbReference type="ARBA" id="ARBA00004571"/>
    </source>
</evidence>
<dbReference type="PANTHER" id="PTHR32552:SF68">
    <property type="entry name" value="FERRICHROME OUTER MEMBRANE TRANSPORTER_PHAGE RECEPTOR"/>
    <property type="match status" value="1"/>
</dbReference>
<evidence type="ECO:0000313" key="20">
    <source>
        <dbReference type="Proteomes" id="UP001595533"/>
    </source>
</evidence>
<evidence type="ECO:0000256" key="2">
    <source>
        <dbReference type="ARBA" id="ARBA00009810"/>
    </source>
</evidence>
<evidence type="ECO:0000256" key="13">
    <source>
        <dbReference type="ARBA" id="ARBA00023237"/>
    </source>
</evidence>
<dbReference type="Pfam" id="PF00593">
    <property type="entry name" value="TonB_dep_Rec_b-barrel"/>
    <property type="match status" value="1"/>
</dbReference>
<organism evidence="19 20">
    <name type="scientific">Marinicella sediminis</name>
    <dbReference type="NCBI Taxonomy" id="1792834"/>
    <lineage>
        <taxon>Bacteria</taxon>
        <taxon>Pseudomonadati</taxon>
        <taxon>Pseudomonadota</taxon>
        <taxon>Gammaproteobacteria</taxon>
        <taxon>Lysobacterales</taxon>
        <taxon>Marinicellaceae</taxon>
        <taxon>Marinicella</taxon>
    </lineage>
</organism>
<sequence length="719" mass="80187">MNQATSSLIKLAVWTSVLFTCTVTAQNEAPDDIDPTEKPTSEQASLEKLVVVGQILYSDQLNALKTPTPIVDVPQSLSIITADDIRLRGFDSVGDLIDYIPGVSNSQGEGHRDAVVFRGVRSTADFFIDGMRDDVQYYRPLYNLEQVEVLRGPNALLFGRGGTGGILNRVTKKGLVGASFTDLRSHVDSFGGYGIQVDSNFDTGTRSAFRINAMFEGLENHRDFFTGDRVGINPTARLELSDDSILDLSYEYIDHQRFIDRGIPTGSDGRPVEAFRDIVFGDPTLNNTELEAHLLRATLQHNFTDSLKGNFSAFYGDYDKLYENFYVSGYDQVNSPDVVTLDGYLDTTQRENMILSGHLVGQFYTGDVEHTLITGVEFIDTSSDQDRYNAFWNTTLDDNEQFNINRPLLLNGGQGINASGDPTSNDYTADLNDDTRVNIDVFSVFVQDEIQITDHVDLVLGARFDRFDITVFNVPDNETRSREDEAVSPRLGLIYKPKEHISLYGSYSESFLPRSGEQFANINGNNDQLDPNTFSNLEVGFKWDFGQAMSFTAAVFEIEQSSPQVADDDPSTLDVIDSEITGFEAQLKGQINDKWYVSAGYSYLDGEQVSRTGPTGLRPRELPENSFSLWNNFQLTDRLGLGLGMTYQDDSFINNSNSAELPSYTRFDAAAYYTVSDRLSLQLNVENLTDELYFPHAHSTHQATVGAPLNARLSAQWHF</sequence>
<evidence type="ECO:0000256" key="14">
    <source>
        <dbReference type="PROSITE-ProRule" id="PRU01360"/>
    </source>
</evidence>
<dbReference type="PROSITE" id="PS52016">
    <property type="entry name" value="TONB_DEPENDENT_REC_3"/>
    <property type="match status" value="1"/>
</dbReference>
<dbReference type="InterPro" id="IPR039426">
    <property type="entry name" value="TonB-dep_rcpt-like"/>
</dbReference>
<keyword evidence="12 19" id="KW-0675">Receptor</keyword>
<name>A0ABV7JDM2_9GAMM</name>
<keyword evidence="9" id="KW-0406">Ion transport</keyword>
<keyword evidence="7 16" id="KW-0732">Signal</keyword>